<dbReference type="PANTHER" id="PTHR42811">
    <property type="entry name" value="SERINE ACETYLTRANSFERASE"/>
    <property type="match status" value="1"/>
</dbReference>
<keyword evidence="3" id="KW-0012">Acyltransferase</keyword>
<dbReference type="Gene3D" id="1.10.3130.10">
    <property type="entry name" value="serine acetyltransferase, domain 1"/>
    <property type="match status" value="1"/>
</dbReference>
<gene>
    <name evidence="4" type="ORF">DBX24_05940</name>
</gene>
<keyword evidence="5" id="KW-1185">Reference proteome</keyword>
<accession>A0A6P1QTK4</accession>
<dbReference type="Gene3D" id="2.160.10.10">
    <property type="entry name" value="Hexapeptide repeat proteins"/>
    <property type="match status" value="1"/>
</dbReference>
<evidence type="ECO:0000256" key="1">
    <source>
        <dbReference type="ARBA" id="ARBA00022605"/>
    </source>
</evidence>
<reference evidence="4 5" key="1">
    <citation type="submission" date="2018-04" db="EMBL/GenBank/DDBJ databases">
        <title>Characteristic and Complete Genome Sequencing of A Novel Member of Infective Endocarditis Causative Bacteria: Bergeyella cardium QL-PH.</title>
        <authorList>
            <person name="Pan H."/>
            <person name="Sun E."/>
            <person name="Zhang Y."/>
        </authorList>
    </citation>
    <scope>NUCLEOTIDE SEQUENCE [LARGE SCALE GENOMIC DNA]</scope>
    <source>
        <strain evidence="4 5">HPQL</strain>
    </source>
</reference>
<keyword evidence="1" id="KW-0028">Amino-acid biosynthesis</keyword>
<dbReference type="GO" id="GO:0016746">
    <property type="term" value="F:acyltransferase activity"/>
    <property type="evidence" value="ECO:0007669"/>
    <property type="project" value="UniProtKB-KW"/>
</dbReference>
<dbReference type="RefSeq" id="WP_120489531.1">
    <property type="nucleotide sequence ID" value="NZ_CP029149.1"/>
</dbReference>
<protein>
    <submittedName>
        <fullName evidence="4">Serine acetyltransferase</fullName>
    </submittedName>
</protein>
<dbReference type="KEGG" id="bcad:DBX24_05940"/>
<dbReference type="Proteomes" id="UP000464318">
    <property type="component" value="Chromosome"/>
</dbReference>
<dbReference type="OrthoDB" id="9801456at2"/>
<evidence type="ECO:0000313" key="5">
    <source>
        <dbReference type="Proteomes" id="UP000464318"/>
    </source>
</evidence>
<organism evidence="4 5">
    <name type="scientific">Bergeyella cardium</name>
    <dbReference type="NCBI Taxonomy" id="1585976"/>
    <lineage>
        <taxon>Bacteria</taxon>
        <taxon>Pseudomonadati</taxon>
        <taxon>Bacteroidota</taxon>
        <taxon>Flavobacteriia</taxon>
        <taxon>Flavobacteriales</taxon>
        <taxon>Weeksellaceae</taxon>
        <taxon>Bergeyella</taxon>
    </lineage>
</organism>
<dbReference type="InterPro" id="IPR011004">
    <property type="entry name" value="Trimer_LpxA-like_sf"/>
</dbReference>
<evidence type="ECO:0000256" key="2">
    <source>
        <dbReference type="ARBA" id="ARBA00022679"/>
    </source>
</evidence>
<dbReference type="CDD" id="cd03354">
    <property type="entry name" value="LbH_SAT"/>
    <property type="match status" value="1"/>
</dbReference>
<sequence length="275" mass="31177">MENQFLEELYSGYCNRTYDLDKKKIEEFIDKFFHFVFFLESQRCTSKSEINKRLEGFRKEFASILFSVLGDKMLCREKSAYFFEHFSKIYHLLTKDLEAIYANDPAAKNREEVSYSYPGFYAIAIYRFAHELYKENVPLIPRIWTELAHSKTGIDIHPGAEIGEHFFIDHGTGIVIGETAVIGDNVKIYQGVTLGALSVSKEIANVKRHPTIENGVVIYANATILGGETVIGEGSIIGGNVWITQSIARDSIVFHKGQVTIKNKKSGDEPIIFVI</sequence>
<evidence type="ECO:0000256" key="3">
    <source>
        <dbReference type="ARBA" id="ARBA00023315"/>
    </source>
</evidence>
<dbReference type="InterPro" id="IPR053376">
    <property type="entry name" value="Serine_acetyltransferase"/>
</dbReference>
<dbReference type="GO" id="GO:0008652">
    <property type="term" value="P:amino acid biosynthetic process"/>
    <property type="evidence" value="ECO:0007669"/>
    <property type="project" value="UniProtKB-KW"/>
</dbReference>
<dbReference type="NCBIfam" id="NF041874">
    <property type="entry name" value="EPS_EpsC"/>
    <property type="match status" value="1"/>
</dbReference>
<dbReference type="EMBL" id="CP029149">
    <property type="protein sequence ID" value="QHN65452.1"/>
    <property type="molecule type" value="Genomic_DNA"/>
</dbReference>
<dbReference type="InterPro" id="IPR045304">
    <property type="entry name" value="LbH_SAT"/>
</dbReference>
<dbReference type="InterPro" id="IPR042122">
    <property type="entry name" value="Ser_AcTrfase_N_sf"/>
</dbReference>
<evidence type="ECO:0000313" key="4">
    <source>
        <dbReference type="EMBL" id="QHN65452.1"/>
    </source>
</evidence>
<proteinExistence type="predicted"/>
<name>A0A6P1QTK4_9FLAO</name>
<dbReference type="SUPFAM" id="SSF51161">
    <property type="entry name" value="Trimeric LpxA-like enzymes"/>
    <property type="match status" value="1"/>
</dbReference>
<keyword evidence="2 4" id="KW-0808">Transferase</keyword>
<dbReference type="AlphaFoldDB" id="A0A6P1QTK4"/>